<gene>
    <name evidence="11" type="ORF">BLA29_001055</name>
</gene>
<comment type="similarity">
    <text evidence="2">Belongs to the bZIP family. ATF subfamily.</text>
</comment>
<feature type="region of interest" description="Disordered" evidence="8">
    <location>
        <begin position="357"/>
        <end position="378"/>
    </location>
</feature>
<comment type="subcellular location">
    <subcellularLocation>
        <location evidence="1">Membrane</location>
        <topology evidence="1">Single-pass membrane protein</topology>
    </subcellularLocation>
</comment>
<dbReference type="SUPFAM" id="SSF57959">
    <property type="entry name" value="Leucine zipper domain"/>
    <property type="match status" value="1"/>
</dbReference>
<evidence type="ECO:0000256" key="4">
    <source>
        <dbReference type="ARBA" id="ARBA00023125"/>
    </source>
</evidence>
<feature type="coiled-coil region" evidence="7">
    <location>
        <begin position="27"/>
        <end position="95"/>
    </location>
</feature>
<dbReference type="PANTHER" id="PTHR46164">
    <property type="entry name" value="ATF6, ISOFORM C"/>
    <property type="match status" value="1"/>
</dbReference>
<evidence type="ECO:0000256" key="6">
    <source>
        <dbReference type="ARBA" id="ARBA00023242"/>
    </source>
</evidence>
<dbReference type="Pfam" id="PF00170">
    <property type="entry name" value="bZIP_1"/>
    <property type="match status" value="1"/>
</dbReference>
<keyword evidence="9" id="KW-0472">Membrane</keyword>
<dbReference type="PANTHER" id="PTHR46164:SF3">
    <property type="entry name" value="ATF6, ISOFORM C"/>
    <property type="match status" value="1"/>
</dbReference>
<reference evidence="11 12" key="1">
    <citation type="submission" date="2017-03" db="EMBL/GenBank/DDBJ databases">
        <title>Genome Survey of Euroglyphus maynei.</title>
        <authorList>
            <person name="Arlian L.G."/>
            <person name="Morgan M.S."/>
            <person name="Rider S.D."/>
        </authorList>
    </citation>
    <scope>NUCLEOTIDE SEQUENCE [LARGE SCALE GENOMIC DNA]</scope>
    <source>
        <strain evidence="11">Arlian Lab</strain>
        <tissue evidence="11">Whole body</tissue>
    </source>
</reference>
<keyword evidence="7" id="KW-0175">Coiled coil</keyword>
<proteinExistence type="inferred from homology"/>
<dbReference type="GO" id="GO:0000981">
    <property type="term" value="F:DNA-binding transcription factor activity, RNA polymerase II-specific"/>
    <property type="evidence" value="ECO:0007669"/>
    <property type="project" value="TreeGrafter"/>
</dbReference>
<feature type="compositionally biased region" description="Low complexity" evidence="8">
    <location>
        <begin position="357"/>
        <end position="369"/>
    </location>
</feature>
<name>A0A1Y3BN55_EURMA</name>
<dbReference type="SMART" id="SM00338">
    <property type="entry name" value="BRLZ"/>
    <property type="match status" value="1"/>
</dbReference>
<dbReference type="EMBL" id="MUJZ01017518">
    <property type="protein sequence ID" value="OTF80585.1"/>
    <property type="molecule type" value="Genomic_DNA"/>
</dbReference>
<dbReference type="InterPro" id="IPR046347">
    <property type="entry name" value="bZIP_sf"/>
</dbReference>
<evidence type="ECO:0000256" key="2">
    <source>
        <dbReference type="ARBA" id="ARBA00009050"/>
    </source>
</evidence>
<keyword evidence="4" id="KW-0238">DNA-binding</keyword>
<dbReference type="InterPro" id="IPR051882">
    <property type="entry name" value="ATF_bZIP_TF"/>
</dbReference>
<dbReference type="AlphaFoldDB" id="A0A1Y3BN55"/>
<evidence type="ECO:0000256" key="8">
    <source>
        <dbReference type="SAM" id="MobiDB-lite"/>
    </source>
</evidence>
<dbReference type="GO" id="GO:0016020">
    <property type="term" value="C:membrane"/>
    <property type="evidence" value="ECO:0007669"/>
    <property type="project" value="UniProtKB-SubCell"/>
</dbReference>
<keyword evidence="9" id="KW-0812">Transmembrane</keyword>
<dbReference type="GO" id="GO:0000978">
    <property type="term" value="F:RNA polymerase II cis-regulatory region sequence-specific DNA binding"/>
    <property type="evidence" value="ECO:0007669"/>
    <property type="project" value="TreeGrafter"/>
</dbReference>
<organism evidence="11 12">
    <name type="scientific">Euroglyphus maynei</name>
    <name type="common">Mayne's house dust mite</name>
    <dbReference type="NCBI Taxonomy" id="6958"/>
    <lineage>
        <taxon>Eukaryota</taxon>
        <taxon>Metazoa</taxon>
        <taxon>Ecdysozoa</taxon>
        <taxon>Arthropoda</taxon>
        <taxon>Chelicerata</taxon>
        <taxon>Arachnida</taxon>
        <taxon>Acari</taxon>
        <taxon>Acariformes</taxon>
        <taxon>Sarcoptiformes</taxon>
        <taxon>Astigmata</taxon>
        <taxon>Psoroptidia</taxon>
        <taxon>Analgoidea</taxon>
        <taxon>Pyroglyphidae</taxon>
        <taxon>Pyroglyphinae</taxon>
        <taxon>Euroglyphus</taxon>
    </lineage>
</organism>
<dbReference type="OrthoDB" id="644067at2759"/>
<comment type="caution">
    <text evidence="11">The sequence shown here is derived from an EMBL/GenBank/DDBJ whole genome shotgun (WGS) entry which is preliminary data.</text>
</comment>
<dbReference type="PROSITE" id="PS50217">
    <property type="entry name" value="BZIP"/>
    <property type="match status" value="1"/>
</dbReference>
<keyword evidence="12" id="KW-1185">Reference proteome</keyword>
<evidence type="ECO:0000256" key="5">
    <source>
        <dbReference type="ARBA" id="ARBA00023163"/>
    </source>
</evidence>
<keyword evidence="3" id="KW-0805">Transcription regulation</keyword>
<dbReference type="GO" id="GO:0005634">
    <property type="term" value="C:nucleus"/>
    <property type="evidence" value="ECO:0007669"/>
    <property type="project" value="TreeGrafter"/>
</dbReference>
<feature type="domain" description="BZIP" evidence="10">
    <location>
        <begin position="36"/>
        <end position="99"/>
    </location>
</feature>
<dbReference type="InterPro" id="IPR004827">
    <property type="entry name" value="bZIP"/>
</dbReference>
<dbReference type="CDD" id="cd14686">
    <property type="entry name" value="bZIP"/>
    <property type="match status" value="1"/>
</dbReference>
<evidence type="ECO:0000256" key="7">
    <source>
        <dbReference type="SAM" id="Coils"/>
    </source>
</evidence>
<keyword evidence="9" id="KW-1133">Transmembrane helix</keyword>
<dbReference type="Proteomes" id="UP000194236">
    <property type="component" value="Unassembled WGS sequence"/>
</dbReference>
<feature type="non-terminal residue" evidence="11">
    <location>
        <position position="1"/>
    </location>
</feature>
<feature type="transmembrane region" description="Helical" evidence="9">
    <location>
        <begin position="123"/>
        <end position="141"/>
    </location>
</feature>
<dbReference type="Gene3D" id="1.20.5.170">
    <property type="match status" value="1"/>
</dbReference>
<evidence type="ECO:0000313" key="12">
    <source>
        <dbReference type="Proteomes" id="UP000194236"/>
    </source>
</evidence>
<evidence type="ECO:0000256" key="9">
    <source>
        <dbReference type="SAM" id="Phobius"/>
    </source>
</evidence>
<dbReference type="GO" id="GO:0030968">
    <property type="term" value="P:endoplasmic reticulum unfolded protein response"/>
    <property type="evidence" value="ECO:0007669"/>
    <property type="project" value="TreeGrafter"/>
</dbReference>
<evidence type="ECO:0000256" key="3">
    <source>
        <dbReference type="ARBA" id="ARBA00023015"/>
    </source>
</evidence>
<evidence type="ECO:0000256" key="1">
    <source>
        <dbReference type="ARBA" id="ARBA00004167"/>
    </source>
</evidence>
<accession>A0A1Y3BN55</accession>
<evidence type="ECO:0000259" key="10">
    <source>
        <dbReference type="PROSITE" id="PS50217"/>
    </source>
</evidence>
<feature type="region of interest" description="Disordered" evidence="8">
    <location>
        <begin position="416"/>
        <end position="445"/>
    </location>
</feature>
<keyword evidence="6" id="KW-0539">Nucleus</keyword>
<evidence type="ECO:0000313" key="11">
    <source>
        <dbReference type="EMBL" id="OTF80585.1"/>
    </source>
</evidence>
<keyword evidence="5" id="KW-0804">Transcription</keyword>
<sequence length="445" mass="52222">QISNAHHIVTNNIQPKTILPSKISNHKLKERENLQKQKIEARKLRNRETALNSRLKKKEYLDNLETQVKRLGKENTDLMLENALLKQKIIDLEQELGRFRLLDANGNFTCSDATASSGKKVKIGFFAVAFMFLFQISPYLMSISPGMNGNASPAVFANSKNFTLKSFERNDHHILRKLLWKEGEETDYFRKFSKNYKSNNSNTSYYHTNQTNVGCEDYYNRTELIRLENELRGWLTLFKLEENESRRRQQQQQHSTSKSRKKLLYDLKHVPIPRLKLWMQKQRYMHYLSEEFEDPFLPSSYDHLENLMSTIHRRDDTFYYLSYPSKGHLILPPMSNRTDIRPRFSFLIPTAYNFSQQPNNNSSFSSSNNTDNGGRHRQTETGLTLANHHLHMLQIDCQVINTKVTLINMNHRQYGNHLHSKRKLHPPSSSDSKPSMNAKYDQFTN</sequence>
<protein>
    <submittedName>
        <fullName evidence="11">Cyclic AMP-dependent transcription factor ATF-6 alpha-like protein</fullName>
    </submittedName>
</protein>